<dbReference type="Proteomes" id="UP001497516">
    <property type="component" value="Chromosome 5"/>
</dbReference>
<evidence type="ECO:0000313" key="4">
    <source>
        <dbReference type="Proteomes" id="UP001497516"/>
    </source>
</evidence>
<dbReference type="PANTHER" id="PTHR34199:SF1">
    <property type="entry name" value="HISTONE-LYSINE N-METHYLTRANSFERASE, H3 LYSINE-79 SPECIFIC-LIKE PROTEIN"/>
    <property type="match status" value="1"/>
</dbReference>
<gene>
    <name evidence="3" type="ORF">LTRI10_LOCUS27391</name>
</gene>
<sequence length="127" mass="14412">MPLNHRTAYTTSLCAMCSSLSSSRRLQNSGATNVGFDVQQTLQFDRYFLSKLGLYTAEEQLPYDRGGYSDFGEDNGSHNAEERETKIDHGNKGKVPWNKGRKHSAETRELIRRRTIEALRDPQVKAC</sequence>
<feature type="compositionally biased region" description="Basic and acidic residues" evidence="1">
    <location>
        <begin position="75"/>
        <end position="91"/>
    </location>
</feature>
<dbReference type="AlphaFoldDB" id="A0AAV2EK20"/>
<keyword evidence="4" id="KW-1185">Reference proteome</keyword>
<evidence type="ECO:0000313" key="3">
    <source>
        <dbReference type="EMBL" id="CAL1386325.1"/>
    </source>
</evidence>
<dbReference type="PANTHER" id="PTHR34199">
    <property type="entry name" value="NUMOD3 MOTIF FAMILY PROTEIN, EXPRESSED"/>
    <property type="match status" value="1"/>
</dbReference>
<dbReference type="GO" id="GO:0003677">
    <property type="term" value="F:DNA binding"/>
    <property type="evidence" value="ECO:0007669"/>
    <property type="project" value="InterPro"/>
</dbReference>
<reference evidence="3 4" key="1">
    <citation type="submission" date="2024-04" db="EMBL/GenBank/DDBJ databases">
        <authorList>
            <person name="Fracassetti M."/>
        </authorList>
    </citation>
    <scope>NUCLEOTIDE SEQUENCE [LARGE SCALE GENOMIC DNA]</scope>
</reference>
<organism evidence="3 4">
    <name type="scientific">Linum trigynum</name>
    <dbReference type="NCBI Taxonomy" id="586398"/>
    <lineage>
        <taxon>Eukaryota</taxon>
        <taxon>Viridiplantae</taxon>
        <taxon>Streptophyta</taxon>
        <taxon>Embryophyta</taxon>
        <taxon>Tracheophyta</taxon>
        <taxon>Spermatophyta</taxon>
        <taxon>Magnoliopsida</taxon>
        <taxon>eudicotyledons</taxon>
        <taxon>Gunneridae</taxon>
        <taxon>Pentapetalae</taxon>
        <taxon>rosids</taxon>
        <taxon>fabids</taxon>
        <taxon>Malpighiales</taxon>
        <taxon>Linaceae</taxon>
        <taxon>Linum</taxon>
    </lineage>
</organism>
<dbReference type="InterPro" id="IPR003611">
    <property type="entry name" value="NUMOD3"/>
</dbReference>
<name>A0AAV2EK20_9ROSI</name>
<dbReference type="EMBL" id="OZ034818">
    <property type="protein sequence ID" value="CAL1386325.1"/>
    <property type="molecule type" value="Genomic_DNA"/>
</dbReference>
<protein>
    <recommendedName>
        <fullName evidence="2">Nuclease associated modular domain-containing protein</fullName>
    </recommendedName>
</protein>
<feature type="region of interest" description="Disordered" evidence="1">
    <location>
        <begin position="66"/>
        <end position="106"/>
    </location>
</feature>
<evidence type="ECO:0000259" key="2">
    <source>
        <dbReference type="Pfam" id="PF07460"/>
    </source>
</evidence>
<accession>A0AAV2EK20</accession>
<proteinExistence type="predicted"/>
<feature type="domain" description="Nuclease associated modular" evidence="2">
    <location>
        <begin position="86"/>
        <end position="112"/>
    </location>
</feature>
<evidence type="ECO:0000256" key="1">
    <source>
        <dbReference type="SAM" id="MobiDB-lite"/>
    </source>
</evidence>
<dbReference type="Pfam" id="PF07460">
    <property type="entry name" value="NUMOD3"/>
    <property type="match status" value="1"/>
</dbReference>